<organism evidence="2 3">
    <name type="scientific">Nephila pilipes</name>
    <name type="common">Giant wood spider</name>
    <name type="synonym">Nephila maculata</name>
    <dbReference type="NCBI Taxonomy" id="299642"/>
    <lineage>
        <taxon>Eukaryota</taxon>
        <taxon>Metazoa</taxon>
        <taxon>Ecdysozoa</taxon>
        <taxon>Arthropoda</taxon>
        <taxon>Chelicerata</taxon>
        <taxon>Arachnida</taxon>
        <taxon>Araneae</taxon>
        <taxon>Araneomorphae</taxon>
        <taxon>Entelegynae</taxon>
        <taxon>Araneoidea</taxon>
        <taxon>Nephilidae</taxon>
        <taxon>Nephila</taxon>
    </lineage>
</organism>
<comment type="caution">
    <text evidence="2">The sequence shown here is derived from an EMBL/GenBank/DDBJ whole genome shotgun (WGS) entry which is preliminary data.</text>
</comment>
<proteinExistence type="predicted"/>
<evidence type="ECO:0000313" key="2">
    <source>
        <dbReference type="EMBL" id="GFT10759.1"/>
    </source>
</evidence>
<feature type="region of interest" description="Disordered" evidence="1">
    <location>
        <begin position="1"/>
        <end position="72"/>
    </location>
</feature>
<protein>
    <submittedName>
        <fullName evidence="2">Uncharacterized protein</fullName>
    </submittedName>
</protein>
<reference evidence="2" key="1">
    <citation type="submission" date="2020-08" db="EMBL/GenBank/DDBJ databases">
        <title>Multicomponent nature underlies the extraordinary mechanical properties of spider dragline silk.</title>
        <authorList>
            <person name="Kono N."/>
            <person name="Nakamura H."/>
            <person name="Mori M."/>
            <person name="Yoshida Y."/>
            <person name="Ohtoshi R."/>
            <person name="Malay A.D."/>
            <person name="Moran D.A.P."/>
            <person name="Tomita M."/>
            <person name="Numata K."/>
            <person name="Arakawa K."/>
        </authorList>
    </citation>
    <scope>NUCLEOTIDE SEQUENCE</scope>
</reference>
<keyword evidence="3" id="KW-1185">Reference proteome</keyword>
<sequence length="101" mass="11681">MFNRIGKRAHDPSVTRQETLSQSPQELHFAQNSLFKKRGCDMKGIENNSFGKSPKNGEMNSVIPKADHQEKRKLHRAEIEKFVFEIDSREVISEAPNEDRK</sequence>
<accession>A0A8X6NEE3</accession>
<evidence type="ECO:0000313" key="3">
    <source>
        <dbReference type="Proteomes" id="UP000887013"/>
    </source>
</evidence>
<evidence type="ECO:0000256" key="1">
    <source>
        <dbReference type="SAM" id="MobiDB-lite"/>
    </source>
</evidence>
<feature type="compositionally biased region" description="Polar residues" evidence="1">
    <location>
        <begin position="14"/>
        <end position="34"/>
    </location>
</feature>
<gene>
    <name evidence="2" type="ORF">NPIL_216171</name>
</gene>
<dbReference type="AlphaFoldDB" id="A0A8X6NEE3"/>
<dbReference type="EMBL" id="BMAW01008854">
    <property type="protein sequence ID" value="GFT10759.1"/>
    <property type="molecule type" value="Genomic_DNA"/>
</dbReference>
<dbReference type="Proteomes" id="UP000887013">
    <property type="component" value="Unassembled WGS sequence"/>
</dbReference>
<name>A0A8X6NEE3_NEPPI</name>